<feature type="compositionally biased region" description="Basic and acidic residues" evidence="4">
    <location>
        <begin position="286"/>
        <end position="306"/>
    </location>
</feature>
<dbReference type="CDD" id="cd00303">
    <property type="entry name" value="retropepsin_like"/>
    <property type="match status" value="1"/>
</dbReference>
<evidence type="ECO:0000313" key="8">
    <source>
        <dbReference type="EMBL" id="KMQ88084.1"/>
    </source>
</evidence>
<evidence type="ECO:0000256" key="3">
    <source>
        <dbReference type="SAM" id="Coils"/>
    </source>
</evidence>
<dbReference type="InterPro" id="IPR003034">
    <property type="entry name" value="SAP_dom"/>
</dbReference>
<dbReference type="InterPro" id="IPR001995">
    <property type="entry name" value="Peptidase_A2_cat"/>
</dbReference>
<dbReference type="InterPro" id="IPR036361">
    <property type="entry name" value="SAP_dom_sf"/>
</dbReference>
<keyword evidence="2" id="KW-0862">Zinc</keyword>
<keyword evidence="2" id="KW-0863">Zinc-finger</keyword>
<dbReference type="PANTHER" id="PTHR46888:SF1">
    <property type="entry name" value="RIBONUCLEASE H"/>
    <property type="match status" value="1"/>
</dbReference>
<dbReference type="SUPFAM" id="SSF57756">
    <property type="entry name" value="Retrovirus zinc finger-like domains"/>
    <property type="match status" value="1"/>
</dbReference>
<proteinExistence type="predicted"/>
<feature type="compositionally biased region" description="Acidic residues" evidence="4">
    <location>
        <begin position="46"/>
        <end position="55"/>
    </location>
</feature>
<feature type="coiled-coil region" evidence="3">
    <location>
        <begin position="73"/>
        <end position="100"/>
    </location>
</feature>
<dbReference type="PROSITE" id="PS50800">
    <property type="entry name" value="SAP"/>
    <property type="match status" value="1"/>
</dbReference>
<sequence length="509" mass="57700">MSTLKLTELRELAKSKNLPTYGTKSNLMTRLLEAGIPIEGSHVEEPPEESEEQADEAQQGPSTQTVIPSQREIELLRKERDLAAREAELLRRELELLRMSPLSVAAVPAQTGVRKWQELKDLIGEFSGNSLDFGRWEKQMNKLLATYNLDEHKAKALLCSRLTGKALKWYHSRVDCVDLSCSDLLRELKKMYGQRPDSLLLRREFEARTWHAGETFADYLHDKVTLANRMPVADAEIISYIIEGIPSQELRSQARVQCYETVDAMLTAFANVPSPKGASHRPSAQRRGDPPVLDKNKQQKPKEGNPRKCFNCNELGHFAADCTKPKRERGSCFKCGKLGHQADKCTTPKEDINCVTQERREGDDFQRTIELQLSNEDGDFKMNFNALIDSGSPISFVKKYFIPRSYMFGDTRDDRFYGVNGSSLEVLGLVDATILFNHGKHNIRLYVVPNKTMRNSIVLGRDFMKSAKLSLSDEKASSDEPLDIMNIEIDEDSTSANSRDMSIKTFRLR</sequence>
<comment type="caution">
    <text evidence="8">The sequence shown here is derived from an EMBL/GenBank/DDBJ whole genome shotgun (WGS) entry which is preliminary data.</text>
</comment>
<dbReference type="Pfam" id="PF02037">
    <property type="entry name" value="SAP"/>
    <property type="match status" value="1"/>
</dbReference>
<dbReference type="GO" id="GO:0003676">
    <property type="term" value="F:nucleic acid binding"/>
    <property type="evidence" value="ECO:0007669"/>
    <property type="project" value="InterPro"/>
</dbReference>
<evidence type="ECO:0000256" key="4">
    <source>
        <dbReference type="SAM" id="MobiDB-lite"/>
    </source>
</evidence>
<name>A0A0J7KD23_LASNI</name>
<dbReference type="PROSITE" id="PS50175">
    <property type="entry name" value="ASP_PROT_RETROV"/>
    <property type="match status" value="1"/>
</dbReference>
<dbReference type="Gene3D" id="1.10.720.30">
    <property type="entry name" value="SAP domain"/>
    <property type="match status" value="1"/>
</dbReference>
<dbReference type="AlphaFoldDB" id="A0A0J7KD23"/>
<dbReference type="GO" id="GO:0006508">
    <property type="term" value="P:proteolysis"/>
    <property type="evidence" value="ECO:0007669"/>
    <property type="project" value="InterPro"/>
</dbReference>
<evidence type="ECO:0000259" key="7">
    <source>
        <dbReference type="PROSITE" id="PS50800"/>
    </source>
</evidence>
<dbReference type="InterPro" id="IPR018061">
    <property type="entry name" value="Retropepsins"/>
</dbReference>
<accession>A0A0J7KD23</accession>
<dbReference type="Proteomes" id="UP000036403">
    <property type="component" value="Unassembled WGS sequence"/>
</dbReference>
<dbReference type="PaxDb" id="67767-A0A0J7KD23"/>
<evidence type="ECO:0000256" key="2">
    <source>
        <dbReference type="PROSITE-ProRule" id="PRU00047"/>
    </source>
</evidence>
<dbReference type="Pfam" id="PF00098">
    <property type="entry name" value="zf-CCHC"/>
    <property type="match status" value="2"/>
</dbReference>
<evidence type="ECO:0000259" key="6">
    <source>
        <dbReference type="PROSITE" id="PS50175"/>
    </source>
</evidence>
<keyword evidence="9" id="KW-1185">Reference proteome</keyword>
<dbReference type="GO" id="GO:0004190">
    <property type="term" value="F:aspartic-type endopeptidase activity"/>
    <property type="evidence" value="ECO:0007669"/>
    <property type="project" value="InterPro"/>
</dbReference>
<gene>
    <name evidence="8" type="ORF">RF55_12486</name>
</gene>
<keyword evidence="3" id="KW-0175">Coiled coil</keyword>
<dbReference type="InterPro" id="IPR001878">
    <property type="entry name" value="Znf_CCHC"/>
</dbReference>
<feature type="region of interest" description="Disordered" evidence="4">
    <location>
        <begin position="41"/>
        <end position="68"/>
    </location>
</feature>
<dbReference type="PROSITE" id="PS50158">
    <property type="entry name" value="ZF_CCHC"/>
    <property type="match status" value="2"/>
</dbReference>
<evidence type="ECO:0000313" key="9">
    <source>
        <dbReference type="Proteomes" id="UP000036403"/>
    </source>
</evidence>
<organism evidence="8 9">
    <name type="scientific">Lasius niger</name>
    <name type="common">Black garden ant</name>
    <dbReference type="NCBI Taxonomy" id="67767"/>
    <lineage>
        <taxon>Eukaryota</taxon>
        <taxon>Metazoa</taxon>
        <taxon>Ecdysozoa</taxon>
        <taxon>Arthropoda</taxon>
        <taxon>Hexapoda</taxon>
        <taxon>Insecta</taxon>
        <taxon>Pterygota</taxon>
        <taxon>Neoptera</taxon>
        <taxon>Endopterygota</taxon>
        <taxon>Hymenoptera</taxon>
        <taxon>Apocrita</taxon>
        <taxon>Aculeata</taxon>
        <taxon>Formicoidea</taxon>
        <taxon>Formicidae</taxon>
        <taxon>Formicinae</taxon>
        <taxon>Lasius</taxon>
        <taxon>Lasius</taxon>
    </lineage>
</organism>
<protein>
    <submittedName>
        <fullName evidence="8">Uncharacterized protein</fullName>
    </submittedName>
</protein>
<dbReference type="Gene3D" id="2.40.70.10">
    <property type="entry name" value="Acid Proteases"/>
    <property type="match status" value="1"/>
</dbReference>
<feature type="domain" description="SAP" evidence="7">
    <location>
        <begin position="1"/>
        <end position="35"/>
    </location>
</feature>
<feature type="domain" description="Peptidase A2" evidence="6">
    <location>
        <begin position="384"/>
        <end position="463"/>
    </location>
</feature>
<dbReference type="SMART" id="SM00513">
    <property type="entry name" value="SAP"/>
    <property type="match status" value="1"/>
</dbReference>
<evidence type="ECO:0000259" key="5">
    <source>
        <dbReference type="PROSITE" id="PS50158"/>
    </source>
</evidence>
<dbReference type="OrthoDB" id="7699516at2759"/>
<dbReference type="InterPro" id="IPR021109">
    <property type="entry name" value="Peptidase_aspartic_dom_sf"/>
</dbReference>
<dbReference type="SUPFAM" id="SSF50630">
    <property type="entry name" value="Acid proteases"/>
    <property type="match status" value="1"/>
</dbReference>
<dbReference type="GO" id="GO:0008270">
    <property type="term" value="F:zinc ion binding"/>
    <property type="evidence" value="ECO:0007669"/>
    <property type="project" value="UniProtKB-KW"/>
</dbReference>
<dbReference type="EMBL" id="LBMM01009498">
    <property type="protein sequence ID" value="KMQ88084.1"/>
    <property type="molecule type" value="Genomic_DNA"/>
</dbReference>
<feature type="domain" description="CCHC-type" evidence="5">
    <location>
        <begin position="307"/>
        <end position="324"/>
    </location>
</feature>
<keyword evidence="1" id="KW-0378">Hydrolase</keyword>
<feature type="domain" description="CCHC-type" evidence="5">
    <location>
        <begin position="332"/>
        <end position="345"/>
    </location>
</feature>
<dbReference type="SUPFAM" id="SSF68906">
    <property type="entry name" value="SAP domain"/>
    <property type="match status" value="1"/>
</dbReference>
<dbReference type="PANTHER" id="PTHR46888">
    <property type="entry name" value="ZINC KNUCKLE DOMAINCONTAINING PROTEIN-RELATED"/>
    <property type="match status" value="1"/>
</dbReference>
<keyword evidence="2" id="KW-0479">Metal-binding</keyword>
<dbReference type="Pfam" id="PF00077">
    <property type="entry name" value="RVP"/>
    <property type="match status" value="1"/>
</dbReference>
<evidence type="ECO:0000256" key="1">
    <source>
        <dbReference type="ARBA" id="ARBA00022801"/>
    </source>
</evidence>
<feature type="region of interest" description="Disordered" evidence="4">
    <location>
        <begin position="272"/>
        <end position="306"/>
    </location>
</feature>
<dbReference type="InterPro" id="IPR036875">
    <property type="entry name" value="Znf_CCHC_sf"/>
</dbReference>
<reference evidence="8 9" key="1">
    <citation type="submission" date="2015-04" db="EMBL/GenBank/DDBJ databases">
        <title>Lasius niger genome sequencing.</title>
        <authorList>
            <person name="Konorov E.A."/>
            <person name="Nikitin M.A."/>
            <person name="Kirill M.V."/>
            <person name="Chang P."/>
        </authorList>
    </citation>
    <scope>NUCLEOTIDE SEQUENCE [LARGE SCALE GENOMIC DNA]</scope>
    <source>
        <tissue evidence="8">Whole</tissue>
    </source>
</reference>
<dbReference type="Gene3D" id="4.10.60.10">
    <property type="entry name" value="Zinc finger, CCHC-type"/>
    <property type="match status" value="1"/>
</dbReference>
<dbReference type="SMART" id="SM00343">
    <property type="entry name" value="ZnF_C2HC"/>
    <property type="match status" value="2"/>
</dbReference>